<organism evidence="2 3">
    <name type="scientific">Desulfonema limicola</name>
    <dbReference type="NCBI Taxonomy" id="45656"/>
    <lineage>
        <taxon>Bacteria</taxon>
        <taxon>Pseudomonadati</taxon>
        <taxon>Thermodesulfobacteriota</taxon>
        <taxon>Desulfobacteria</taxon>
        <taxon>Desulfobacterales</taxon>
        <taxon>Desulfococcaceae</taxon>
        <taxon>Desulfonema</taxon>
    </lineage>
</organism>
<dbReference type="KEGG" id="dli:dnl_55520"/>
<keyword evidence="3" id="KW-1185">Reference proteome</keyword>
<evidence type="ECO:0000313" key="2">
    <source>
        <dbReference type="EMBL" id="QTA83158.1"/>
    </source>
</evidence>
<dbReference type="EMBL" id="CP061799">
    <property type="protein sequence ID" value="QTA83158.1"/>
    <property type="molecule type" value="Genomic_DNA"/>
</dbReference>
<name>A0A975GJN6_9BACT</name>
<feature type="region of interest" description="Disordered" evidence="1">
    <location>
        <begin position="1"/>
        <end position="26"/>
    </location>
</feature>
<feature type="compositionally biased region" description="Polar residues" evidence="1">
    <location>
        <begin position="1"/>
        <end position="15"/>
    </location>
</feature>
<reference evidence="2" key="1">
    <citation type="journal article" date="2021" name="Microb. Physiol.">
        <title>Proteogenomic Insights into the Physiology of Marine, Sulfate-Reducing, Filamentous Desulfonema limicola and Desulfonema magnum.</title>
        <authorList>
            <person name="Schnaars V."/>
            <person name="Wohlbrand L."/>
            <person name="Scheve S."/>
            <person name="Hinrichs C."/>
            <person name="Reinhardt R."/>
            <person name="Rabus R."/>
        </authorList>
    </citation>
    <scope>NUCLEOTIDE SEQUENCE</scope>
    <source>
        <strain evidence="2">5ac10</strain>
    </source>
</reference>
<evidence type="ECO:0000313" key="3">
    <source>
        <dbReference type="Proteomes" id="UP000663720"/>
    </source>
</evidence>
<accession>A0A975GJN6</accession>
<evidence type="ECO:0000256" key="1">
    <source>
        <dbReference type="SAM" id="MobiDB-lite"/>
    </source>
</evidence>
<dbReference type="Proteomes" id="UP000663720">
    <property type="component" value="Chromosome"/>
</dbReference>
<sequence>MSNVSVRTGEQTVRGTQLWKHRTGAGARNDDMDNTCELLINVVSASKPKMLTGLSQKGKGCGWSVHNSLHAIYYSPGG</sequence>
<protein>
    <submittedName>
        <fullName evidence="2">Uncharacterized protein</fullName>
    </submittedName>
</protein>
<dbReference type="AlphaFoldDB" id="A0A975GJN6"/>
<proteinExistence type="predicted"/>
<gene>
    <name evidence="2" type="ORF">dnl_55520</name>
</gene>